<evidence type="ECO:0000259" key="1">
    <source>
        <dbReference type="PROSITE" id="PS51832"/>
    </source>
</evidence>
<dbReference type="eggNOG" id="COG3437">
    <property type="taxonomic scope" value="Bacteria"/>
</dbReference>
<dbReference type="Gene3D" id="3.30.450.40">
    <property type="match status" value="1"/>
</dbReference>
<dbReference type="PANTHER" id="PTHR43155">
    <property type="entry name" value="CYCLIC DI-GMP PHOSPHODIESTERASE PA4108-RELATED"/>
    <property type="match status" value="1"/>
</dbReference>
<evidence type="ECO:0000313" key="3">
    <source>
        <dbReference type="Proteomes" id="UP000199820"/>
    </source>
</evidence>
<dbReference type="PROSITE" id="PS51832">
    <property type="entry name" value="HD_GYP"/>
    <property type="match status" value="1"/>
</dbReference>
<proteinExistence type="predicted"/>
<dbReference type="Gene3D" id="3.60.15.10">
    <property type="entry name" value="Ribonuclease Z/Hydroxyacylglutathione hydrolase-like"/>
    <property type="match status" value="1"/>
</dbReference>
<gene>
    <name evidence="2" type="ORF">SAMN04487771_100290</name>
</gene>
<dbReference type="InterPro" id="IPR003607">
    <property type="entry name" value="HD/PDEase_dom"/>
</dbReference>
<feature type="domain" description="HD-GYP" evidence="1">
    <location>
        <begin position="569"/>
        <end position="770"/>
    </location>
</feature>
<dbReference type="EMBL" id="FOIL01000002">
    <property type="protein sequence ID" value="SES95497.1"/>
    <property type="molecule type" value="Genomic_DNA"/>
</dbReference>
<dbReference type="InterPro" id="IPR029016">
    <property type="entry name" value="GAF-like_dom_sf"/>
</dbReference>
<dbReference type="Pfam" id="PF01590">
    <property type="entry name" value="GAF"/>
    <property type="match status" value="1"/>
</dbReference>
<organism evidence="2 3">
    <name type="scientific">[Clostridium] aminophilum</name>
    <dbReference type="NCBI Taxonomy" id="1526"/>
    <lineage>
        <taxon>Bacteria</taxon>
        <taxon>Bacillati</taxon>
        <taxon>Bacillota</taxon>
        <taxon>Clostridia</taxon>
        <taxon>Lachnospirales</taxon>
        <taxon>Lachnospiraceae</taxon>
    </lineage>
</organism>
<evidence type="ECO:0000313" key="2">
    <source>
        <dbReference type="EMBL" id="SES95497.1"/>
    </source>
</evidence>
<dbReference type="InterPro" id="IPR037522">
    <property type="entry name" value="HD_GYP_dom"/>
</dbReference>
<dbReference type="STRING" id="1526.SAMN02910262_00706"/>
<reference evidence="2 3" key="1">
    <citation type="submission" date="2016-10" db="EMBL/GenBank/DDBJ databases">
        <authorList>
            <person name="de Groot N.N."/>
        </authorList>
    </citation>
    <scope>NUCLEOTIDE SEQUENCE [LARGE SCALE GENOMIC DNA]</scope>
    <source>
        <strain evidence="2 3">KH1P1</strain>
    </source>
</reference>
<dbReference type="InterPro" id="IPR036866">
    <property type="entry name" value="RibonucZ/Hydroxyglut_hydro"/>
</dbReference>
<dbReference type="SUPFAM" id="SSF55781">
    <property type="entry name" value="GAF domain-like"/>
    <property type="match status" value="1"/>
</dbReference>
<name>A0A1I0APX3_9FIRM</name>
<dbReference type="CDD" id="cd07715">
    <property type="entry name" value="TaR3-like_MBL-fold"/>
    <property type="match status" value="1"/>
</dbReference>
<dbReference type="InterPro" id="IPR003018">
    <property type="entry name" value="GAF"/>
</dbReference>
<dbReference type="Gene3D" id="1.10.3210.10">
    <property type="entry name" value="Hypothetical protein af1432"/>
    <property type="match status" value="2"/>
</dbReference>
<dbReference type="InterPro" id="IPR001279">
    <property type="entry name" value="Metallo-B-lactamas"/>
</dbReference>
<dbReference type="CDD" id="cd00077">
    <property type="entry name" value="HDc"/>
    <property type="match status" value="2"/>
</dbReference>
<dbReference type="eggNOG" id="COG1235">
    <property type="taxonomic scope" value="Bacteria"/>
</dbReference>
<dbReference type="RefSeq" id="WP_074648091.1">
    <property type="nucleotide sequence ID" value="NZ_FOIL01000002.1"/>
</dbReference>
<dbReference type="Pfam" id="PF12706">
    <property type="entry name" value="Lactamase_B_2"/>
    <property type="match status" value="1"/>
</dbReference>
<dbReference type="Pfam" id="PF13487">
    <property type="entry name" value="HD_5"/>
    <property type="match status" value="1"/>
</dbReference>
<accession>A0A1I0APX3</accession>
<dbReference type="Proteomes" id="UP000199820">
    <property type="component" value="Unassembled WGS sequence"/>
</dbReference>
<keyword evidence="3" id="KW-1185">Reference proteome</keyword>
<dbReference type="eggNOG" id="COG2206">
    <property type="taxonomic scope" value="Bacteria"/>
</dbReference>
<dbReference type="PANTHER" id="PTHR43155:SF2">
    <property type="entry name" value="CYCLIC DI-GMP PHOSPHODIESTERASE PA4108"/>
    <property type="match status" value="1"/>
</dbReference>
<sequence length="783" mass="87992">MDDSIIFLGVRGSTPANGEEFDAYGKHTSCYLVTLDGTSVMVDCGTGVQRAGAILDELPELHLLISHSHLDHIAGLFQLIPMMKQKPLHIYGNTFNGLTIEEQIKRLVGPPIWPVYPEELDREVHYHELGPEPFSIGPITVETMKSNHPGGCTLYRLDGSRHSAVIASDFNHDGGADRKLIVFSQNTDLIVYDGSMTKADYENHSEWGHSTAEMGVEIARKAGVGAIAISHHSPFATDQDLDVREHEFREKYPHLFFAYGGLRFVLGGRIPGFCNSGKDSGQLDKLRSLINISVRMNSEKDRTRLFEHIIRSAMEITRADGGTLYTLERDNRLHFRIMINKSLGVFKGGTKDPINLPPVPLSPTNVCAAAALSRKIINIEDVSSSGSYDFSGPRKYDAMTGYRTRSVMVVPMEDISGEVIGVLQLINALDPAGRLISFTVQDEEMVNAIASQAGVCISNIAHEKNVTELLNGFVRGISAGLDARTPYNANHSRNMAEYCAAFLDYEERTDGPYAMDENGRQELLMSVWLHDIGKLATPIDVMDKSQRLTDKHFEKMTGRYHRRELILMLETAKGMMTETEMEARKKELWEEYEFLLEVNRAGYLSDDTIRRVREIASSDYRDADGSMKPKLTKEESRELMIRKGTLTDEERKIMQDHVVYTSRMLRALNFPKNFRHVASWAGTHHEFLDGSGYPNHLTAESLSWPARLITILDIFEALTAADRPYRDSMNVGRALQILEEMVSEGKLDGSILKEYEKSEAWKNADNAEKCSENAEIESWITRK</sequence>
<dbReference type="SUPFAM" id="SSF109604">
    <property type="entry name" value="HD-domain/PDEase-like"/>
    <property type="match status" value="1"/>
</dbReference>
<protein>
    <submittedName>
        <fullName evidence="2">Ribonuclease BN, tRNA processing enzyme</fullName>
    </submittedName>
</protein>
<dbReference type="OrthoDB" id="9800940at2"/>
<dbReference type="SMART" id="SM00065">
    <property type="entry name" value="GAF"/>
    <property type="match status" value="1"/>
</dbReference>
<dbReference type="SUPFAM" id="SSF56281">
    <property type="entry name" value="Metallo-hydrolase/oxidoreductase"/>
    <property type="match status" value="1"/>
</dbReference>
<dbReference type="AlphaFoldDB" id="A0A1I0APX3"/>
<dbReference type="SMART" id="SM00471">
    <property type="entry name" value="HDc"/>
    <property type="match status" value="1"/>
</dbReference>